<reference evidence="1 2" key="2">
    <citation type="journal article" date="2016" name="Environ. Microbiol. Rep.">
        <title>Metagenomic evidence for the presence of phototrophic Gemmatimonadetes bacteria in diverse environments.</title>
        <authorList>
            <person name="Zeng Y."/>
            <person name="Baumbach J."/>
            <person name="Barbosa E.G."/>
            <person name="Azevedo V."/>
            <person name="Zhang C."/>
            <person name="Koblizek M."/>
        </authorList>
    </citation>
    <scope>NUCLEOTIDE SEQUENCE [LARGE SCALE GENOMIC DNA]</scope>
    <source>
        <strain evidence="1 2">AP64</strain>
    </source>
</reference>
<dbReference type="eggNOG" id="ENOG50341TI">
    <property type="taxonomic scope" value="Bacteria"/>
</dbReference>
<dbReference type="AlphaFoldDB" id="A0A143BKE3"/>
<organism evidence="1 2">
    <name type="scientific">Gemmatimonas phototrophica</name>
    <dbReference type="NCBI Taxonomy" id="1379270"/>
    <lineage>
        <taxon>Bacteria</taxon>
        <taxon>Pseudomonadati</taxon>
        <taxon>Gemmatimonadota</taxon>
        <taxon>Gemmatimonadia</taxon>
        <taxon>Gemmatimonadales</taxon>
        <taxon>Gemmatimonadaceae</taxon>
        <taxon>Gemmatimonas</taxon>
    </lineage>
</organism>
<evidence type="ECO:0000313" key="1">
    <source>
        <dbReference type="EMBL" id="AMW05055.1"/>
    </source>
</evidence>
<dbReference type="STRING" id="1379270.GEMMAAP_09925"/>
<gene>
    <name evidence="1" type="ORF">GEMMAAP_09925</name>
</gene>
<dbReference type="OrthoDB" id="9797509at2"/>
<name>A0A143BKE3_9BACT</name>
<dbReference type="RefSeq" id="WP_026850675.1">
    <property type="nucleotide sequence ID" value="NZ_CP011454.1"/>
</dbReference>
<dbReference type="KEGG" id="gph:GEMMAAP_09925"/>
<evidence type="ECO:0000313" key="2">
    <source>
        <dbReference type="Proteomes" id="UP000076404"/>
    </source>
</evidence>
<sequence>MSELTSLAQAGRHRFRDATDWFVMTSHEGFTTTKVGASSERVVDLWHALSAYLDPAVDVRLHDVRTARTWTGSLLALPDVRETMGRLRLPLSAYGGVELTVGTGNDQLSLTPEMLLVIYARTDRWGFLLDGLGLVEREVPPRPTWIPSRSTLRPESQLEQALQTAAERLGLAEVTV</sequence>
<accession>A0A143BKE3</accession>
<protein>
    <submittedName>
        <fullName evidence="1">Uncharacterized protein</fullName>
    </submittedName>
</protein>
<dbReference type="EMBL" id="CP011454">
    <property type="protein sequence ID" value="AMW05055.1"/>
    <property type="molecule type" value="Genomic_DNA"/>
</dbReference>
<reference evidence="1 2" key="1">
    <citation type="journal article" date="2014" name="Proc. Natl. Acad. Sci. U.S.A.">
        <title>Functional type 2 photosynthetic reaction centers found in the rare bacterial phylum Gemmatimonadetes.</title>
        <authorList>
            <person name="Zeng Y."/>
            <person name="Feng F."/>
            <person name="Medova H."/>
            <person name="Dean J."/>
            <person name="Koblizek M."/>
        </authorList>
    </citation>
    <scope>NUCLEOTIDE SEQUENCE [LARGE SCALE GENOMIC DNA]</scope>
    <source>
        <strain evidence="1 2">AP64</strain>
    </source>
</reference>
<dbReference type="Proteomes" id="UP000076404">
    <property type="component" value="Chromosome"/>
</dbReference>
<keyword evidence="2" id="KW-1185">Reference proteome</keyword>
<proteinExistence type="predicted"/>